<organism evidence="1 2">
    <name type="scientific">Anaeromyxobacter paludicola</name>
    <dbReference type="NCBI Taxonomy" id="2918171"/>
    <lineage>
        <taxon>Bacteria</taxon>
        <taxon>Pseudomonadati</taxon>
        <taxon>Myxococcota</taxon>
        <taxon>Myxococcia</taxon>
        <taxon>Myxococcales</taxon>
        <taxon>Cystobacterineae</taxon>
        <taxon>Anaeromyxobacteraceae</taxon>
        <taxon>Anaeromyxobacter</taxon>
    </lineage>
</organism>
<sequence>MREPTKDSPADRGEVMLRGQCQVCGAEGPIVAVPLADPPNQFCPRCAIEYGESAGGIEEELRP</sequence>
<protein>
    <recommendedName>
        <fullName evidence="3">Small CPxCG-related zinc finger protein</fullName>
    </recommendedName>
</protein>
<evidence type="ECO:0008006" key="3">
    <source>
        <dbReference type="Google" id="ProtNLM"/>
    </source>
</evidence>
<dbReference type="Proteomes" id="UP001162734">
    <property type="component" value="Chromosome"/>
</dbReference>
<dbReference type="RefSeq" id="WP_248345866.1">
    <property type="nucleotide sequence ID" value="NZ_AP025592.1"/>
</dbReference>
<reference evidence="2" key="1">
    <citation type="journal article" date="2022" name="Int. J. Syst. Evol. Microbiol.">
        <title>Anaeromyxobacter oryzae sp. nov., Anaeromyxobacter diazotrophicus sp. nov. and Anaeromyxobacter paludicola sp. nov., isolated from paddy soils.</title>
        <authorList>
            <person name="Itoh H."/>
            <person name="Xu Z."/>
            <person name="Mise K."/>
            <person name="Masuda Y."/>
            <person name="Ushijima N."/>
            <person name="Hayakawa C."/>
            <person name="Shiratori Y."/>
            <person name="Senoo K."/>
        </authorList>
    </citation>
    <scope>NUCLEOTIDE SEQUENCE [LARGE SCALE GENOMIC DNA]</scope>
    <source>
        <strain evidence="2">Red630</strain>
    </source>
</reference>
<proteinExistence type="predicted"/>
<keyword evidence="2" id="KW-1185">Reference proteome</keyword>
<gene>
    <name evidence="1" type="ORF">AMPC_17910</name>
</gene>
<evidence type="ECO:0000313" key="1">
    <source>
        <dbReference type="EMBL" id="BDG08678.1"/>
    </source>
</evidence>
<accession>A0ABM7XA15</accession>
<evidence type="ECO:0000313" key="2">
    <source>
        <dbReference type="Proteomes" id="UP001162734"/>
    </source>
</evidence>
<name>A0ABM7XA15_9BACT</name>
<dbReference type="EMBL" id="AP025592">
    <property type="protein sequence ID" value="BDG08678.1"/>
    <property type="molecule type" value="Genomic_DNA"/>
</dbReference>